<dbReference type="PANTHER" id="PTHR31736:SF19">
    <property type="entry name" value="PECTIN LYASE SUPERFAMILY PROTEIN-RELATED"/>
    <property type="match status" value="1"/>
</dbReference>
<organism evidence="8 9">
    <name type="scientific">Triparma verrucosa</name>
    <dbReference type="NCBI Taxonomy" id="1606542"/>
    <lineage>
        <taxon>Eukaryota</taxon>
        <taxon>Sar</taxon>
        <taxon>Stramenopiles</taxon>
        <taxon>Ochrophyta</taxon>
        <taxon>Bolidophyceae</taxon>
        <taxon>Parmales</taxon>
        <taxon>Triparmaceae</taxon>
        <taxon>Triparma</taxon>
    </lineage>
</organism>
<sequence>MSRGLRCFMLALAVACIGSSTAISIDEHGAIAGESGIEAASANSLAIEKAFAATQSSEDDRVVEIPAGDTYYVYSSTLANLTDVTFKIDGDLYVHDVLEDWPDTNGLYVFGFTDMTGLTITGNGKINGQGHDWWVAVAKTDIAHNYRPNMFEMLRVTDCVIENFTTMDSPHFNFHMKDMLNLEIRYMTITTDWRKQEAILKEFGLFDFDLNIPMFPFNTDGFDPAGENIWIHDCEIENYDDAVAVKPSSSKYNTPCTKNVLVENIKVKYGVGMSIGSVSANSHHDCVDNVTFRNIEFEKPFKAIYIKTNPGGDEGVDSGSISNIVYENITIESPVWYAIYIGPQQMKEPDGAGTGCMAYPFGGGDENCPTNPLVPIVNVTLKDVSISGGVTPGVVRCNETAPCTGFDFDNVQYTSWASRLEGWICENVEGNEHKVQPKNCLA</sequence>
<keyword evidence="4" id="KW-0325">Glycoprotein</keyword>
<keyword evidence="3" id="KW-1015">Disulfide bond</keyword>
<dbReference type="Pfam" id="PF00295">
    <property type="entry name" value="Glyco_hydro_28"/>
    <property type="match status" value="1"/>
</dbReference>
<dbReference type="InterPro" id="IPR012334">
    <property type="entry name" value="Pectin_lyas_fold"/>
</dbReference>
<comment type="caution">
    <text evidence="8">The sequence shown here is derived from an EMBL/GenBank/DDBJ whole genome shotgun (WGS) entry which is preliminary data.</text>
</comment>
<dbReference type="AlphaFoldDB" id="A0A9W6ZCI1"/>
<keyword evidence="2 6" id="KW-0378">Hydrolase</keyword>
<name>A0A9W6ZCI1_9STRA</name>
<evidence type="ECO:0000256" key="6">
    <source>
        <dbReference type="RuleBase" id="RU361169"/>
    </source>
</evidence>
<comment type="similarity">
    <text evidence="1 6">Belongs to the glycosyl hydrolase 28 family.</text>
</comment>
<dbReference type="GO" id="GO:0046576">
    <property type="term" value="F:rhamnogalacturonan alpha-L-rhamnopyranosyl-(1-&gt;4)-alpha-D-galactopyranosyluronide lyase activity"/>
    <property type="evidence" value="ECO:0007669"/>
    <property type="project" value="UniProtKB-ARBA"/>
</dbReference>
<accession>A0A9W6ZCI1</accession>
<dbReference type="GO" id="GO:0005975">
    <property type="term" value="P:carbohydrate metabolic process"/>
    <property type="evidence" value="ECO:0007669"/>
    <property type="project" value="InterPro"/>
</dbReference>
<dbReference type="GO" id="GO:0004650">
    <property type="term" value="F:polygalacturonase activity"/>
    <property type="evidence" value="ECO:0007669"/>
    <property type="project" value="InterPro"/>
</dbReference>
<evidence type="ECO:0000256" key="2">
    <source>
        <dbReference type="ARBA" id="ARBA00022801"/>
    </source>
</evidence>
<evidence type="ECO:0000256" key="5">
    <source>
        <dbReference type="ARBA" id="ARBA00023295"/>
    </source>
</evidence>
<evidence type="ECO:0000256" key="3">
    <source>
        <dbReference type="ARBA" id="ARBA00023157"/>
    </source>
</evidence>
<dbReference type="SUPFAM" id="SSF51126">
    <property type="entry name" value="Pectin lyase-like"/>
    <property type="match status" value="1"/>
</dbReference>
<evidence type="ECO:0000313" key="8">
    <source>
        <dbReference type="EMBL" id="GMH48608.1"/>
    </source>
</evidence>
<dbReference type="EMBL" id="BRXX01000585">
    <property type="protein sequence ID" value="GMH48608.1"/>
    <property type="molecule type" value="Genomic_DNA"/>
</dbReference>
<dbReference type="Proteomes" id="UP001165160">
    <property type="component" value="Unassembled WGS sequence"/>
</dbReference>
<keyword evidence="5 6" id="KW-0326">Glycosidase</keyword>
<proteinExistence type="inferred from homology"/>
<keyword evidence="9" id="KW-1185">Reference proteome</keyword>
<evidence type="ECO:0000256" key="1">
    <source>
        <dbReference type="ARBA" id="ARBA00008834"/>
    </source>
</evidence>
<evidence type="ECO:0000313" key="9">
    <source>
        <dbReference type="Proteomes" id="UP001165160"/>
    </source>
</evidence>
<feature type="signal peptide" evidence="7">
    <location>
        <begin position="1"/>
        <end position="22"/>
    </location>
</feature>
<protein>
    <submittedName>
        <fullName evidence="8">Uncharacterized protein</fullName>
    </submittedName>
</protein>
<gene>
    <name evidence="8" type="ORF">TrVE_jg14476</name>
</gene>
<dbReference type="Gene3D" id="2.160.20.10">
    <property type="entry name" value="Single-stranded right-handed beta-helix, Pectin lyase-like"/>
    <property type="match status" value="1"/>
</dbReference>
<evidence type="ECO:0000256" key="4">
    <source>
        <dbReference type="ARBA" id="ARBA00023180"/>
    </source>
</evidence>
<dbReference type="SMART" id="SM00710">
    <property type="entry name" value="PbH1"/>
    <property type="match status" value="5"/>
</dbReference>
<feature type="chain" id="PRO_5040987862" evidence="7">
    <location>
        <begin position="23"/>
        <end position="442"/>
    </location>
</feature>
<reference evidence="9" key="1">
    <citation type="journal article" date="2023" name="Commun. Biol.">
        <title>Genome analysis of Parmales, the sister group of diatoms, reveals the evolutionary specialization of diatoms from phago-mixotrophs to photoautotrophs.</title>
        <authorList>
            <person name="Ban H."/>
            <person name="Sato S."/>
            <person name="Yoshikawa S."/>
            <person name="Yamada K."/>
            <person name="Nakamura Y."/>
            <person name="Ichinomiya M."/>
            <person name="Sato N."/>
            <person name="Blanc-Mathieu R."/>
            <person name="Endo H."/>
            <person name="Kuwata A."/>
            <person name="Ogata H."/>
        </authorList>
    </citation>
    <scope>NUCLEOTIDE SEQUENCE [LARGE SCALE GENOMIC DNA]</scope>
    <source>
        <strain evidence="9">NIES 3699</strain>
    </source>
</reference>
<dbReference type="InterPro" id="IPR011050">
    <property type="entry name" value="Pectin_lyase_fold/virulence"/>
</dbReference>
<keyword evidence="7" id="KW-0732">Signal</keyword>
<evidence type="ECO:0000256" key="7">
    <source>
        <dbReference type="SAM" id="SignalP"/>
    </source>
</evidence>
<dbReference type="InterPro" id="IPR000743">
    <property type="entry name" value="Glyco_hydro_28"/>
</dbReference>
<dbReference type="PANTHER" id="PTHR31736">
    <property type="match status" value="1"/>
</dbReference>
<dbReference type="InterPro" id="IPR006626">
    <property type="entry name" value="PbH1"/>
</dbReference>